<reference evidence="2 3" key="1">
    <citation type="submission" date="2024-01" db="EMBL/GenBank/DDBJ databases">
        <title>The genomes of 5 underutilized Papilionoideae crops provide insights into root nodulation and disease resistanc.</title>
        <authorList>
            <person name="Yuan L."/>
        </authorList>
    </citation>
    <scope>NUCLEOTIDE SEQUENCE [LARGE SCALE GENOMIC DNA]</scope>
    <source>
        <strain evidence="2">ZHUSHIDOU_FW_LH</strain>
        <tissue evidence="2">Leaf</tissue>
    </source>
</reference>
<evidence type="ECO:0000313" key="3">
    <source>
        <dbReference type="Proteomes" id="UP001372338"/>
    </source>
</evidence>
<feature type="compositionally biased region" description="Acidic residues" evidence="1">
    <location>
        <begin position="161"/>
        <end position="170"/>
    </location>
</feature>
<dbReference type="AlphaFoldDB" id="A0AAN9DY73"/>
<feature type="region of interest" description="Disordered" evidence="1">
    <location>
        <begin position="144"/>
        <end position="170"/>
    </location>
</feature>
<sequence length="170" mass="18628">MARKRGRPPKTPSSTNKSVTSKPTDHSGSHSKVDFSQLDEDDLEDIDNLSPKQAELWMNKIDILRAKIQEKGVPAGNKDSEPIIKDVTENPTNPNPTPATEEQKEIEVVVVALKTQEAIVNETIPPENIDSTKEEAAKVIEAATNQGHIQESDKGKQVATEADDEGWIPV</sequence>
<feature type="compositionally biased region" description="Basic and acidic residues" evidence="1">
    <location>
        <begin position="23"/>
        <end position="33"/>
    </location>
</feature>
<accession>A0AAN9DY73</accession>
<protein>
    <submittedName>
        <fullName evidence="2">Uncharacterized protein</fullName>
    </submittedName>
</protein>
<feature type="compositionally biased region" description="Polar residues" evidence="1">
    <location>
        <begin position="12"/>
        <end position="22"/>
    </location>
</feature>
<dbReference type="EMBL" id="JAYWIO010000008">
    <property type="protein sequence ID" value="KAK7243103.1"/>
    <property type="molecule type" value="Genomic_DNA"/>
</dbReference>
<feature type="compositionally biased region" description="Acidic residues" evidence="1">
    <location>
        <begin position="37"/>
        <end position="46"/>
    </location>
</feature>
<comment type="caution">
    <text evidence="2">The sequence shown here is derived from an EMBL/GenBank/DDBJ whole genome shotgun (WGS) entry which is preliminary data.</text>
</comment>
<proteinExistence type="predicted"/>
<dbReference type="Proteomes" id="UP001372338">
    <property type="component" value="Unassembled WGS sequence"/>
</dbReference>
<feature type="region of interest" description="Disordered" evidence="1">
    <location>
        <begin position="70"/>
        <end position="104"/>
    </location>
</feature>
<feature type="region of interest" description="Disordered" evidence="1">
    <location>
        <begin position="1"/>
        <end position="46"/>
    </location>
</feature>
<evidence type="ECO:0000256" key="1">
    <source>
        <dbReference type="SAM" id="MobiDB-lite"/>
    </source>
</evidence>
<name>A0AAN9DY73_CROPI</name>
<evidence type="ECO:0000313" key="2">
    <source>
        <dbReference type="EMBL" id="KAK7243103.1"/>
    </source>
</evidence>
<feature type="compositionally biased region" description="Basic and acidic residues" evidence="1">
    <location>
        <begin position="78"/>
        <end position="88"/>
    </location>
</feature>
<keyword evidence="3" id="KW-1185">Reference proteome</keyword>
<organism evidence="2 3">
    <name type="scientific">Crotalaria pallida</name>
    <name type="common">Smooth rattlebox</name>
    <name type="synonym">Crotalaria striata</name>
    <dbReference type="NCBI Taxonomy" id="3830"/>
    <lineage>
        <taxon>Eukaryota</taxon>
        <taxon>Viridiplantae</taxon>
        <taxon>Streptophyta</taxon>
        <taxon>Embryophyta</taxon>
        <taxon>Tracheophyta</taxon>
        <taxon>Spermatophyta</taxon>
        <taxon>Magnoliopsida</taxon>
        <taxon>eudicotyledons</taxon>
        <taxon>Gunneridae</taxon>
        <taxon>Pentapetalae</taxon>
        <taxon>rosids</taxon>
        <taxon>fabids</taxon>
        <taxon>Fabales</taxon>
        <taxon>Fabaceae</taxon>
        <taxon>Papilionoideae</taxon>
        <taxon>50 kb inversion clade</taxon>
        <taxon>genistoids sensu lato</taxon>
        <taxon>core genistoids</taxon>
        <taxon>Crotalarieae</taxon>
        <taxon>Crotalaria</taxon>
    </lineage>
</organism>
<gene>
    <name evidence="2" type="ORF">RIF29_37888</name>
</gene>